<name>A0A2S5KJP8_9PROT</name>
<dbReference type="OrthoDB" id="5431982at2"/>
<evidence type="ECO:0000313" key="3">
    <source>
        <dbReference type="EMBL" id="PPC74855.1"/>
    </source>
</evidence>
<feature type="domain" description="DUF4340" evidence="2">
    <location>
        <begin position="73"/>
        <end position="241"/>
    </location>
</feature>
<feature type="compositionally biased region" description="Low complexity" evidence="1">
    <location>
        <begin position="305"/>
        <end position="322"/>
    </location>
</feature>
<dbReference type="AlphaFoldDB" id="A0A2S5KJP8"/>
<accession>A0A2S5KJP8</accession>
<feature type="region of interest" description="Disordered" evidence="1">
    <location>
        <begin position="327"/>
        <end position="346"/>
    </location>
</feature>
<feature type="region of interest" description="Disordered" evidence="1">
    <location>
        <begin position="302"/>
        <end position="322"/>
    </location>
</feature>
<dbReference type="EMBL" id="PRLP01000122">
    <property type="protein sequence ID" value="PPC74855.1"/>
    <property type="molecule type" value="Genomic_DNA"/>
</dbReference>
<evidence type="ECO:0000313" key="4">
    <source>
        <dbReference type="Proteomes" id="UP000238196"/>
    </source>
</evidence>
<protein>
    <recommendedName>
        <fullName evidence="2">DUF4340 domain-containing protein</fullName>
    </recommendedName>
</protein>
<comment type="caution">
    <text evidence="3">The sequence shown here is derived from an EMBL/GenBank/DDBJ whole genome shotgun (WGS) entry which is preliminary data.</text>
</comment>
<dbReference type="Proteomes" id="UP000238196">
    <property type="component" value="Unassembled WGS sequence"/>
</dbReference>
<gene>
    <name evidence="3" type="ORF">C4K68_22940</name>
</gene>
<organism evidence="3 4">
    <name type="scientific">Proteobacteria bacterium 228</name>
    <dbReference type="NCBI Taxonomy" id="2083153"/>
    <lineage>
        <taxon>Bacteria</taxon>
        <taxon>Pseudomonadati</taxon>
        <taxon>Pseudomonadota</taxon>
    </lineage>
</organism>
<sequence length="346" mass="37542">MKQTASSSKRSLLVPGLVLVMLVQAGLVVASYWPDSNAAGNKPWLSFKAADIDQLVVSDGKQSTHLLLKDKHWTVKELNLPADEHQIQEVIDTLVSEKPAWPSATTDEAATRFKVAEKGFERKVELKKGGTDEAVVYLGTSPHYGQIYGRREGDKDIMNISFNAYQAPADAHDWLDKSLLKVTAQPTMVTLPGLNLEFLKGNWQITDQPAVSLDNPKVDELVNELKELMVIGLADDKLAATLNQSKEGFVATLAVKDKAYHYQFRPSGDDWYARRDDMPQWFKVSTYPANLLKQPDLSKLEKAAPAKAAAADSSGTATAAATPAVPVPAAPAVTSPDSGAATQSTN</sequence>
<proteinExistence type="predicted"/>
<evidence type="ECO:0000259" key="2">
    <source>
        <dbReference type="Pfam" id="PF14238"/>
    </source>
</evidence>
<evidence type="ECO:0000256" key="1">
    <source>
        <dbReference type="SAM" id="MobiDB-lite"/>
    </source>
</evidence>
<dbReference type="Pfam" id="PF14238">
    <property type="entry name" value="DUF4340"/>
    <property type="match status" value="1"/>
</dbReference>
<reference evidence="3 4" key="1">
    <citation type="submission" date="2018-02" db="EMBL/GenBank/DDBJ databases">
        <title>novel marine gammaproteobacteria from coastal saline agro ecosystem.</title>
        <authorList>
            <person name="Krishnan R."/>
            <person name="Ramesh Kumar N."/>
        </authorList>
    </citation>
    <scope>NUCLEOTIDE SEQUENCE [LARGE SCALE GENOMIC DNA]</scope>
    <source>
        <strain evidence="3 4">228</strain>
    </source>
</reference>
<dbReference type="InterPro" id="IPR025641">
    <property type="entry name" value="DUF4340"/>
</dbReference>